<dbReference type="SUPFAM" id="SSF52980">
    <property type="entry name" value="Restriction endonuclease-like"/>
    <property type="match status" value="1"/>
</dbReference>
<accession>A0A2N5DQF6</accession>
<keyword evidence="4" id="KW-1185">Reference proteome</keyword>
<dbReference type="InterPro" id="IPR047216">
    <property type="entry name" value="Endonuclease_DUF559_bact"/>
</dbReference>
<dbReference type="Pfam" id="PF04480">
    <property type="entry name" value="DUF559"/>
    <property type="match status" value="1"/>
</dbReference>
<dbReference type="InterPro" id="IPR007569">
    <property type="entry name" value="DUF559"/>
</dbReference>
<dbReference type="AlphaFoldDB" id="A0A2N5DQF6"/>
<evidence type="ECO:0000313" key="4">
    <source>
        <dbReference type="Proteomes" id="UP000234479"/>
    </source>
</evidence>
<dbReference type="InterPro" id="IPR011335">
    <property type="entry name" value="Restrct_endonuc-II-like"/>
</dbReference>
<dbReference type="PANTHER" id="PTHR38590:SF1">
    <property type="entry name" value="BLL0828 PROTEIN"/>
    <property type="match status" value="1"/>
</dbReference>
<feature type="region of interest" description="Disordered" evidence="1">
    <location>
        <begin position="1"/>
        <end position="41"/>
    </location>
</feature>
<evidence type="ECO:0000313" key="3">
    <source>
        <dbReference type="EMBL" id="PLR28290.1"/>
    </source>
</evidence>
<dbReference type="EMBL" id="PJRS01000010">
    <property type="protein sequence ID" value="PLR28290.1"/>
    <property type="molecule type" value="Genomic_DNA"/>
</dbReference>
<organism evidence="3 4">
    <name type="scientific">Caulobacter zeae</name>
    <dbReference type="NCBI Taxonomy" id="2055137"/>
    <lineage>
        <taxon>Bacteria</taxon>
        <taxon>Pseudomonadati</taxon>
        <taxon>Pseudomonadota</taxon>
        <taxon>Alphaproteobacteria</taxon>
        <taxon>Caulobacterales</taxon>
        <taxon>Caulobacteraceae</taxon>
        <taxon>Caulobacter</taxon>
    </lineage>
</organism>
<name>A0A2N5DQF6_9CAUL</name>
<protein>
    <recommendedName>
        <fullName evidence="2">DUF559 domain-containing protein</fullName>
    </recommendedName>
</protein>
<dbReference type="PANTHER" id="PTHR38590">
    <property type="entry name" value="BLL0828 PROTEIN"/>
    <property type="match status" value="1"/>
</dbReference>
<dbReference type="Proteomes" id="UP000234479">
    <property type="component" value="Unassembled WGS sequence"/>
</dbReference>
<feature type="compositionally biased region" description="Basic and acidic residues" evidence="1">
    <location>
        <begin position="22"/>
        <end position="41"/>
    </location>
</feature>
<sequence>MLIRRCLRGSSPDPSPLAGEGGGRRPSDEGSLRTQRREREPTSKWQLEVVLHLFQAPATAALAQARHLRRAPVATERLLWSLLRDRKLDGLKFRRQVPLGRYIADCVCFRHRLIIEADGPHHDERDRDLVRDAWLREQGFRVLRFSNRAVQDDREVVLAAILAACGR</sequence>
<comment type="caution">
    <text evidence="3">The sequence shown here is derived from an EMBL/GenBank/DDBJ whole genome shotgun (WGS) entry which is preliminary data.</text>
</comment>
<gene>
    <name evidence="3" type="ORF">SGCZBJ_04615</name>
</gene>
<dbReference type="CDD" id="cd01038">
    <property type="entry name" value="Endonuclease_DUF559"/>
    <property type="match status" value="1"/>
</dbReference>
<reference evidence="3 4" key="1">
    <citation type="submission" date="2017-12" db="EMBL/GenBank/DDBJ databases">
        <title>The genome sequence of Caulobacter sp. 410.</title>
        <authorList>
            <person name="Gao J."/>
            <person name="Mao X."/>
            <person name="Sun J."/>
        </authorList>
    </citation>
    <scope>NUCLEOTIDE SEQUENCE [LARGE SCALE GENOMIC DNA]</scope>
    <source>
        <strain evidence="3 4">410</strain>
    </source>
</reference>
<proteinExistence type="predicted"/>
<feature type="domain" description="DUF559" evidence="2">
    <location>
        <begin position="62"/>
        <end position="165"/>
    </location>
</feature>
<dbReference type="OrthoDB" id="9798754at2"/>
<evidence type="ECO:0000256" key="1">
    <source>
        <dbReference type="SAM" id="MobiDB-lite"/>
    </source>
</evidence>
<dbReference type="Gene3D" id="3.40.960.10">
    <property type="entry name" value="VSR Endonuclease"/>
    <property type="match status" value="1"/>
</dbReference>
<evidence type="ECO:0000259" key="2">
    <source>
        <dbReference type="Pfam" id="PF04480"/>
    </source>
</evidence>